<reference evidence="1 2" key="1">
    <citation type="submission" date="2021-03" db="EMBL/GenBank/DDBJ databases">
        <title>Complete genome sequence of Streptomyces cyanogenus S136, producer of anticancer angucycline landomycin A.</title>
        <authorList>
            <person name="Hrab P."/>
            <person name="Ruckert C."/>
            <person name="Busche T."/>
            <person name="Ostash I."/>
            <person name="Kalinowski J."/>
            <person name="Fedorenko V."/>
            <person name="Yushchuk O."/>
            <person name="Ostash B."/>
        </authorList>
    </citation>
    <scope>NUCLEOTIDE SEQUENCE [LARGE SCALE GENOMIC DNA]</scope>
    <source>
        <strain evidence="1 2">S136</strain>
    </source>
</reference>
<gene>
    <name evidence="1" type="ORF">S1361_37915</name>
</gene>
<dbReference type="Proteomes" id="UP000663908">
    <property type="component" value="Chromosome"/>
</dbReference>
<evidence type="ECO:0000313" key="2">
    <source>
        <dbReference type="Proteomes" id="UP000663908"/>
    </source>
</evidence>
<protein>
    <recommendedName>
        <fullName evidence="3">Phospholipase D-like domain-containing protein</fullName>
    </recommendedName>
</protein>
<evidence type="ECO:0008006" key="3">
    <source>
        <dbReference type="Google" id="ProtNLM"/>
    </source>
</evidence>
<keyword evidence="2" id="KW-1185">Reference proteome</keyword>
<sequence length="189" mass="21052">MPWLDDPALLSAIDQFPSACVVVTKQELKKRGREKFERLKQYAQQGNGFPADVFAEMTELVSRYDGPPPVIGPYSPRTEGLRVPSIRSFGFRKTGGRPVPLIHAKMFLLGHLWWHDENGSPVGVADVTGFTPKRLWLGSTNGTESSRLGLEFGIWLDNPDLLADAEQSLVKVMRSSEGIDPDDDLFEPQ</sequence>
<accession>A0ABX7U2B5</accession>
<name>A0ABX7U2B5_STRCY</name>
<proteinExistence type="predicted"/>
<evidence type="ECO:0000313" key="1">
    <source>
        <dbReference type="EMBL" id="QTE03175.1"/>
    </source>
</evidence>
<dbReference type="EMBL" id="CP071839">
    <property type="protein sequence ID" value="QTE03175.1"/>
    <property type="molecule type" value="Genomic_DNA"/>
</dbReference>
<organism evidence="1 2">
    <name type="scientific">Streptomyces cyanogenus</name>
    <dbReference type="NCBI Taxonomy" id="80860"/>
    <lineage>
        <taxon>Bacteria</taxon>
        <taxon>Bacillati</taxon>
        <taxon>Actinomycetota</taxon>
        <taxon>Actinomycetes</taxon>
        <taxon>Kitasatosporales</taxon>
        <taxon>Streptomycetaceae</taxon>
        <taxon>Streptomyces</taxon>
    </lineage>
</organism>